<evidence type="ECO:0000313" key="2">
    <source>
        <dbReference type="Proteomes" id="UP000027170"/>
    </source>
</evidence>
<accession>A0A836MSD1</accession>
<protein>
    <submittedName>
        <fullName evidence="1">Uncharacterized protein</fullName>
    </submittedName>
</protein>
<dbReference type="Proteomes" id="UP000027170">
    <property type="component" value="Unassembled WGS sequence"/>
</dbReference>
<sequence>MAGLAQVSPKSIINSVGEDIHHQAGKDVFTGAGKNIT</sequence>
<evidence type="ECO:0000313" key="1">
    <source>
        <dbReference type="EMBL" id="KDN15312.1"/>
    </source>
</evidence>
<name>A0A836MSD1_9NEIS</name>
<dbReference type="EMBL" id="JFZV01000002">
    <property type="protein sequence ID" value="KDN15312.1"/>
    <property type="molecule type" value="Genomic_DNA"/>
</dbReference>
<proteinExistence type="predicted"/>
<keyword evidence="2" id="KW-1185">Reference proteome</keyword>
<organism evidence="1 2">
    <name type="scientific">Snodgrassella communis</name>
    <dbReference type="NCBI Taxonomy" id="2946699"/>
    <lineage>
        <taxon>Bacteria</taxon>
        <taxon>Pseudomonadati</taxon>
        <taxon>Pseudomonadota</taxon>
        <taxon>Betaproteobacteria</taxon>
        <taxon>Neisseriales</taxon>
        <taxon>Neisseriaceae</taxon>
        <taxon>Snodgrassella</taxon>
    </lineage>
</organism>
<gene>
    <name evidence="1" type="ORF">SALWKB29_0416</name>
</gene>
<reference evidence="1 2" key="1">
    <citation type="submission" date="2014-03" db="EMBL/GenBank/DDBJ databases">
        <title>The genomes of two eusocial bee gut symbionts.</title>
        <authorList>
            <person name="Kwong W.K."/>
            <person name="Engel P."/>
            <person name="Koch H."/>
            <person name="Moran N.A."/>
        </authorList>
    </citation>
    <scope>NUCLEOTIDE SEQUENCE [LARGE SCALE GENOMIC DNA]</scope>
    <source>
        <strain evidence="2">wkB29</strain>
    </source>
</reference>
<comment type="caution">
    <text evidence="1">The sequence shown here is derived from an EMBL/GenBank/DDBJ whole genome shotgun (WGS) entry which is preliminary data.</text>
</comment>
<dbReference type="AlphaFoldDB" id="A0A836MSD1"/>